<dbReference type="Gene3D" id="3.30.930.30">
    <property type="match status" value="1"/>
</dbReference>
<feature type="domain" description="MobA/MobL protein" evidence="4">
    <location>
        <begin position="51"/>
        <end position="153"/>
    </location>
</feature>
<evidence type="ECO:0000256" key="1">
    <source>
        <dbReference type="ARBA" id="ARBA00010873"/>
    </source>
</evidence>
<gene>
    <name evidence="5" type="ORF">CWI32_14350</name>
</gene>
<evidence type="ECO:0000256" key="3">
    <source>
        <dbReference type="SAM" id="MobiDB-lite"/>
    </source>
</evidence>
<evidence type="ECO:0000313" key="6">
    <source>
        <dbReference type="Proteomes" id="UP000243446"/>
    </source>
</evidence>
<evidence type="ECO:0000259" key="4">
    <source>
        <dbReference type="Pfam" id="PF03389"/>
    </source>
</evidence>
<dbReference type="Pfam" id="PF03389">
    <property type="entry name" value="MobA_MobL"/>
    <property type="match status" value="1"/>
</dbReference>
<name>A0A2H9YNN0_9GAMM</name>
<sequence length="451" mass="52551">MYYFNQRQNVKNKKTLIKSGKNKGKTKKSPTSKNGFHYITRTAHHATLKEGESVEFVKSGNMPQWAKNDPKKFWHSADKYEIERGRTSQVMTVALPKELSQWQRQELVEKFIDEFANKHQFPFTCAVHIHKSAITGEDQPHLHFMYSERTLADGLERPPEQFFKQYRPKNPTKGGAEKLTADALGLGRDQIAYHRQVAENLINESLVTYAPTKVVKVKGRNPGEPELEIVVPNIASCLSNKDYNAKYGTNLKDVEQIPRYKLNSSDPDVIKEVEAKKETILQTRDWNNFELYQQQYYAMLEKVKRKEAEMQQRQVIERVSASDLAYKLDWITHQGTVEKVKEIRKLAVLQDEPNSNYIDVLERKASLLNDVAIKEDRKEVSTLIYEIYKHDLEQIQECSKSRSMTYSEMRMSERLNERISRFESIYGANTHGQLKVKNTRNYDDLNNTFEL</sequence>
<dbReference type="RefSeq" id="WP_071852197.1">
    <property type="nucleotide sequence ID" value="NZ_CBDBYO010000016.1"/>
</dbReference>
<dbReference type="AlphaFoldDB" id="A0A2H9YNN0"/>
<comment type="similarity">
    <text evidence="1">Belongs to the MobA/MobL family.</text>
</comment>
<proteinExistence type="inferred from homology"/>
<feature type="region of interest" description="Disordered" evidence="3">
    <location>
        <begin position="13"/>
        <end position="35"/>
    </location>
</feature>
<accession>A0A2H9YNN0</accession>
<reference evidence="5 6" key="1">
    <citation type="submission" date="2017-11" db="EMBL/GenBank/DDBJ databases">
        <title>Revising the taxonomy of the Acinetobacter lwoffii group: the description of Acinetobacter pseudolwoffii sp. nov. and emended description of Acinetobacter lwoffii.</title>
        <authorList>
            <person name="Nemec A."/>
            <person name="Radolfova-Krizova L."/>
        </authorList>
    </citation>
    <scope>NUCLEOTIDE SEQUENCE [LARGE SCALE GENOMIC DNA]</scope>
    <source>
        <strain evidence="5 6">ANC 5044</strain>
    </source>
</reference>
<dbReference type="InterPro" id="IPR005053">
    <property type="entry name" value="MobA_MobL"/>
</dbReference>
<dbReference type="EMBL" id="PHRG01000014">
    <property type="protein sequence ID" value="PJO74264.1"/>
    <property type="molecule type" value="Genomic_DNA"/>
</dbReference>
<keyword evidence="2" id="KW-0184">Conjugation</keyword>
<evidence type="ECO:0000256" key="2">
    <source>
        <dbReference type="ARBA" id="ARBA00022971"/>
    </source>
</evidence>
<organism evidence="5 6">
    <name type="scientific">Acinetobacter pseudolwoffii</name>
    <dbReference type="NCBI Taxonomy" id="2053287"/>
    <lineage>
        <taxon>Bacteria</taxon>
        <taxon>Pseudomonadati</taxon>
        <taxon>Pseudomonadota</taxon>
        <taxon>Gammaproteobacteria</taxon>
        <taxon>Moraxellales</taxon>
        <taxon>Moraxellaceae</taxon>
        <taxon>Acinetobacter</taxon>
    </lineage>
</organism>
<protein>
    <recommendedName>
        <fullName evidence="4">MobA/MobL protein domain-containing protein</fullName>
    </recommendedName>
</protein>
<evidence type="ECO:0000313" key="5">
    <source>
        <dbReference type="EMBL" id="PJO74264.1"/>
    </source>
</evidence>
<feature type="compositionally biased region" description="Basic residues" evidence="3">
    <location>
        <begin position="13"/>
        <end position="30"/>
    </location>
</feature>
<dbReference type="Proteomes" id="UP000243446">
    <property type="component" value="Unassembled WGS sequence"/>
</dbReference>
<comment type="caution">
    <text evidence="5">The sequence shown here is derived from an EMBL/GenBank/DDBJ whole genome shotgun (WGS) entry which is preliminary data.</text>
</comment>